<proteinExistence type="predicted"/>
<dbReference type="Proteomes" id="UP000004510">
    <property type="component" value="Unassembled WGS sequence"/>
</dbReference>
<dbReference type="PATRIC" id="fig|742159.3.peg.85"/>
<organism evidence="1 2">
    <name type="scientific">Achromobacter piechaudii ATCC 43553</name>
    <dbReference type="NCBI Taxonomy" id="742159"/>
    <lineage>
        <taxon>Bacteria</taxon>
        <taxon>Pseudomonadati</taxon>
        <taxon>Pseudomonadota</taxon>
        <taxon>Betaproteobacteria</taxon>
        <taxon>Burkholderiales</taxon>
        <taxon>Alcaligenaceae</taxon>
        <taxon>Achromobacter</taxon>
    </lineage>
</organism>
<dbReference type="InterPro" id="IPR016181">
    <property type="entry name" value="Acyl_CoA_acyltransferase"/>
</dbReference>
<dbReference type="AlphaFoldDB" id="D4XGI4"/>
<dbReference type="eggNOG" id="ENOG502ZU3U">
    <property type="taxonomic scope" value="Bacteria"/>
</dbReference>
<dbReference type="HOGENOM" id="CLU_092718_0_0_4"/>
<sequence length="223" mass="25313">MALPTLALRAFRFPARFVSELRIDVNHAPEEVQSELDAIRERMLRSSDRLHGLPEVPTDIPGIVLRYREADGEYYVYVVDVQRDRVAGYTVFNRLIEVGRKADPYVRAPHSKYAPAYQGMGLATAVYRWGLDAGLCIISGARQSTGAHRLWMGLARHYELGFVDLRQKQLRYLGRDVPPRVLEDLHTRMILLGRGWRLSDYMRATGMAASNDALSQQDLGKSP</sequence>
<evidence type="ECO:0000313" key="2">
    <source>
        <dbReference type="Proteomes" id="UP000004510"/>
    </source>
</evidence>
<comment type="caution">
    <text evidence="1">The sequence shown here is derived from an EMBL/GenBank/DDBJ whole genome shotgun (WGS) entry which is preliminary data.</text>
</comment>
<dbReference type="EMBL" id="ADMS01000104">
    <property type="protein sequence ID" value="EFF74060.1"/>
    <property type="molecule type" value="Genomic_DNA"/>
</dbReference>
<reference evidence="2" key="1">
    <citation type="submission" date="2010-03" db="EMBL/GenBank/DDBJ databases">
        <title>Complete sequence of Mobiluncus curtisii ATCC 43063.</title>
        <authorList>
            <person name="Muzny D."/>
            <person name="Qin X."/>
            <person name="Deng J."/>
            <person name="Jiang H."/>
            <person name="Liu Y."/>
            <person name="Qu J."/>
            <person name="Song X.-Z."/>
            <person name="Zhang L."/>
            <person name="Thornton R."/>
            <person name="Coyle M."/>
            <person name="Francisco L."/>
            <person name="Jackson L."/>
            <person name="Javaid M."/>
            <person name="Korchina V."/>
            <person name="Kovar C."/>
            <person name="Mata R."/>
            <person name="Mathew T."/>
            <person name="Ngo R."/>
            <person name="Nguyen L."/>
            <person name="Nguyen N."/>
            <person name="Okwuonu G."/>
            <person name="Ongeri F."/>
            <person name="Pham C."/>
            <person name="Simmons D."/>
            <person name="Wilczek-Boney K."/>
            <person name="Hale W."/>
            <person name="Jakkamsetti A."/>
            <person name="Pham P."/>
            <person name="Ruth R."/>
            <person name="San Lucas F."/>
            <person name="Warren J."/>
            <person name="Zhang J."/>
            <person name="Zhao Z."/>
            <person name="Zhou C."/>
            <person name="Zhu D."/>
            <person name="Lee S."/>
            <person name="Bess C."/>
            <person name="Blankenburg K."/>
            <person name="Forbes L."/>
            <person name="Fu Q."/>
            <person name="Gubbala S."/>
            <person name="Hirani K."/>
            <person name="Jayaseelan J.C."/>
            <person name="Lara F."/>
            <person name="Munidasa M."/>
            <person name="Palculict T."/>
            <person name="Patil S."/>
            <person name="Pu L.-L."/>
            <person name="Saada N."/>
            <person name="Tang L."/>
            <person name="Weissenberger G."/>
            <person name="Zhu Y."/>
            <person name="Hemphill L."/>
            <person name="Shang Y."/>
            <person name="Youmans B."/>
            <person name="Ayvaz T."/>
            <person name="Ross M."/>
            <person name="Santibanez J."/>
            <person name="Aqrawi P."/>
            <person name="Gross S."/>
            <person name="Joshi V."/>
            <person name="Fowler G."/>
            <person name="Nazareth L."/>
            <person name="Reid J."/>
            <person name="Worley K."/>
            <person name="Petrosino J."/>
            <person name="Highlander S."/>
            <person name="Gibbs R."/>
            <person name="Gibbs R."/>
        </authorList>
    </citation>
    <scope>NUCLEOTIDE SEQUENCE [LARGE SCALE GENOMIC DNA]</scope>
    <source>
        <strain evidence="2">ATCC 43553</strain>
    </source>
</reference>
<name>D4XGI4_9BURK</name>
<protein>
    <submittedName>
        <fullName evidence="1">Uncharacterized protein</fullName>
    </submittedName>
</protein>
<accession>D4XGI4</accession>
<gene>
    <name evidence="1" type="ORF">HMPREF0004_4581</name>
</gene>
<dbReference type="SUPFAM" id="SSF55729">
    <property type="entry name" value="Acyl-CoA N-acyltransferases (Nat)"/>
    <property type="match status" value="1"/>
</dbReference>
<evidence type="ECO:0000313" key="1">
    <source>
        <dbReference type="EMBL" id="EFF74060.1"/>
    </source>
</evidence>